<proteinExistence type="predicted"/>
<evidence type="ECO:0000313" key="2">
    <source>
        <dbReference type="EMBL" id="HIU65366.1"/>
    </source>
</evidence>
<comment type="caution">
    <text evidence="2">The sequence shown here is derived from an EMBL/GenBank/DDBJ whole genome shotgun (WGS) entry which is preliminary data.</text>
</comment>
<reference evidence="2" key="1">
    <citation type="submission" date="2020-10" db="EMBL/GenBank/DDBJ databases">
        <authorList>
            <person name="Gilroy R."/>
        </authorList>
    </citation>
    <scope>NUCLEOTIDE SEQUENCE</scope>
    <source>
        <strain evidence="2">CHK136-897</strain>
    </source>
</reference>
<dbReference type="PANTHER" id="PTHR33293">
    <property type="entry name" value="INSERTION ELEMENT IS1 1 PROTEIN INSB-RELATED"/>
    <property type="match status" value="1"/>
</dbReference>
<sequence>MDKNILINLSKEYIDWYINQLSISERKEFANQILRDINLQEANDKLFEIGRNNTCCPYCNSNKIVKCGKQNNNQRFHCNECHKKFCMTTRTPIAYSNKSVDLWYKYIDLMCKKLSLREIAKELGINKNTAFLWRHKILSAFAKLNMNKISGIVEADETYFRESQKGSRNLTRKAHKSGKSRLNKFQIMSLYGYTEEEYKAQQHKRGLSKDLICVLTATNKTSKVWGKPVGYGKVQPNWVEKNLQPMIENNSILVTDGERSYNHIKNVKHKKFTTGLSKSKTYNLGRIDNIHTSLKSLINDNFRGVATKYLENYVNYLNVMKQGANAFDTLLGCNNYITRKSLRYKVAF</sequence>
<organism evidence="2 3">
    <name type="scientific">Candidatus Enterousia avicola</name>
    <dbReference type="NCBI Taxonomy" id="2840787"/>
    <lineage>
        <taxon>Bacteria</taxon>
        <taxon>Pseudomonadati</taxon>
        <taxon>Pseudomonadota</taxon>
        <taxon>Alphaproteobacteria</taxon>
        <taxon>Candidatus Enterousia</taxon>
    </lineage>
</organism>
<dbReference type="AlphaFoldDB" id="A0A9D1MRY3"/>
<accession>A0A9D1MRY3</accession>
<gene>
    <name evidence="2" type="ORF">IAC63_01870</name>
</gene>
<reference evidence="2" key="2">
    <citation type="journal article" date="2021" name="PeerJ">
        <title>Extensive microbial diversity within the chicken gut microbiome revealed by metagenomics and culture.</title>
        <authorList>
            <person name="Gilroy R."/>
            <person name="Ravi A."/>
            <person name="Getino M."/>
            <person name="Pursley I."/>
            <person name="Horton D.L."/>
            <person name="Alikhan N.F."/>
            <person name="Baker D."/>
            <person name="Gharbi K."/>
            <person name="Hall N."/>
            <person name="Watson M."/>
            <person name="Adriaenssens E.M."/>
            <person name="Foster-Nyarko E."/>
            <person name="Jarju S."/>
            <person name="Secka A."/>
            <person name="Antonio M."/>
            <person name="Oren A."/>
            <person name="Chaudhuri R.R."/>
            <person name="La Ragione R."/>
            <person name="Hildebrand F."/>
            <person name="Pallen M.J."/>
        </authorList>
    </citation>
    <scope>NUCLEOTIDE SEQUENCE</scope>
    <source>
        <strain evidence="2">CHK136-897</strain>
    </source>
</reference>
<dbReference type="InterPro" id="IPR051354">
    <property type="entry name" value="Transposase_27_IS1"/>
</dbReference>
<feature type="domain" description="ISXO2-like transposase" evidence="1">
    <location>
        <begin position="148"/>
        <end position="322"/>
    </location>
</feature>
<protein>
    <submittedName>
        <fullName evidence="2">IS1595 family transposase</fullName>
    </submittedName>
</protein>
<evidence type="ECO:0000313" key="3">
    <source>
        <dbReference type="Proteomes" id="UP000824142"/>
    </source>
</evidence>
<dbReference type="EMBL" id="DVNO01000013">
    <property type="protein sequence ID" value="HIU65366.1"/>
    <property type="molecule type" value="Genomic_DNA"/>
</dbReference>
<dbReference type="NCBIfam" id="NF033547">
    <property type="entry name" value="transpos_IS1595"/>
    <property type="match status" value="1"/>
</dbReference>
<dbReference type="PANTHER" id="PTHR33293:SF1">
    <property type="entry name" value="INSERTION ELEMENT IS1 1 PROTEIN INSB-RELATED"/>
    <property type="match status" value="1"/>
</dbReference>
<dbReference type="SMART" id="SM01126">
    <property type="entry name" value="DDE_Tnp_IS1595"/>
    <property type="match status" value="1"/>
</dbReference>
<name>A0A9D1MRY3_9PROT</name>
<dbReference type="InterPro" id="IPR024445">
    <property type="entry name" value="Tnp_ISXO2-like"/>
</dbReference>
<dbReference type="Pfam" id="PF12762">
    <property type="entry name" value="DDE_Tnp_IS1595"/>
    <property type="match status" value="1"/>
</dbReference>
<evidence type="ECO:0000259" key="1">
    <source>
        <dbReference type="SMART" id="SM01126"/>
    </source>
</evidence>
<dbReference type="Proteomes" id="UP000824142">
    <property type="component" value="Unassembled WGS sequence"/>
</dbReference>